<dbReference type="PANTHER" id="PTHR22780">
    <property type="entry name" value="ADAPTIN, ALPHA/GAMMA/EPSILON"/>
    <property type="match status" value="1"/>
</dbReference>
<dbReference type="OrthoDB" id="28053at2759"/>
<accession>A0A098VMC4</accession>
<comment type="caution">
    <text evidence="7">The sequence shown here is derived from an EMBL/GenBank/DDBJ whole genome shotgun (WGS) entry which is preliminary data.</text>
</comment>
<dbReference type="GO" id="GO:0012505">
    <property type="term" value="C:endomembrane system"/>
    <property type="evidence" value="ECO:0007669"/>
    <property type="project" value="UniProtKB-SubCell"/>
</dbReference>
<dbReference type="GO" id="GO:0016192">
    <property type="term" value="P:vesicle-mediated transport"/>
    <property type="evidence" value="ECO:0007669"/>
    <property type="project" value="InterPro"/>
</dbReference>
<dbReference type="GO" id="GO:0030117">
    <property type="term" value="C:membrane coat"/>
    <property type="evidence" value="ECO:0007669"/>
    <property type="project" value="InterPro"/>
</dbReference>
<keyword evidence="3" id="KW-0653">Protein transport</keyword>
<dbReference type="VEuPathDB" id="MicrosporidiaDB:DI09_80p70"/>
<reference evidence="7 8" key="1">
    <citation type="submission" date="2014-04" db="EMBL/GenBank/DDBJ databases">
        <title>A new species of microsporidia sheds light on the evolution of extreme parasitism.</title>
        <authorList>
            <person name="Haag K.L."/>
            <person name="James T.Y."/>
            <person name="Larsson R."/>
            <person name="Schaer T.M."/>
            <person name="Refardt D."/>
            <person name="Pombert J.-F."/>
            <person name="Ebert D."/>
        </authorList>
    </citation>
    <scope>NUCLEOTIDE SEQUENCE [LARGE SCALE GENOMIC DNA]</scope>
    <source>
        <strain evidence="7 8">UGP3</strain>
        <tissue evidence="7">Spores</tissue>
    </source>
</reference>
<dbReference type="EMBL" id="JMKJ01000593">
    <property type="protein sequence ID" value="KGG50189.1"/>
    <property type="molecule type" value="Genomic_DNA"/>
</dbReference>
<organism evidence="7 8">
    <name type="scientific">Mitosporidium daphniae</name>
    <dbReference type="NCBI Taxonomy" id="1485682"/>
    <lineage>
        <taxon>Eukaryota</taxon>
        <taxon>Fungi</taxon>
        <taxon>Fungi incertae sedis</taxon>
        <taxon>Microsporidia</taxon>
        <taxon>Mitosporidium</taxon>
    </lineage>
</organism>
<dbReference type="Gene3D" id="1.25.10.10">
    <property type="entry name" value="Leucine-rich Repeat Variant"/>
    <property type="match status" value="1"/>
</dbReference>
<dbReference type="GeneID" id="25260905"/>
<keyword evidence="4" id="KW-0472">Membrane</keyword>
<sequence length="311" mass="33626">MSSSSAESILSRSLSLGRKKPVTRAAMMAKTDSNSYKSVKSLIRAIRNCKTAAEERDLISREAAEIRMALQNTSISRGKEKKRYRALAKLLCIQLLTAAHGGISVAFGQLDALKLMASPNFADKRLGHLGISLLLDSSQETLVLATNSFKSDLSGGMPSLPTLSSNGCSMYVTGLALTSLASLLTSGMAQELSTELLRLLNVPNAYILKKAVLAVLKMIRTLSDASLRQDGLYEMILERTRPLLSDRNHGVLLSSCALISELALRSVGTPIFLELKKLAPLLVRVLSSLLFSSSFPEYDVGGTTDPFLQVF</sequence>
<dbReference type="AlphaFoldDB" id="A0A098VMC4"/>
<feature type="domain" description="Clathrin/coatomer adaptor adaptin-like N-terminal" evidence="5">
    <location>
        <begin position="60"/>
        <end position="310"/>
    </location>
</feature>
<keyword evidence="8" id="KW-1185">Reference proteome</keyword>
<dbReference type="GeneID" id="25260931"/>
<evidence type="ECO:0000259" key="5">
    <source>
        <dbReference type="Pfam" id="PF01602"/>
    </source>
</evidence>
<evidence type="ECO:0000256" key="2">
    <source>
        <dbReference type="ARBA" id="ARBA00022448"/>
    </source>
</evidence>
<dbReference type="RefSeq" id="XP_013236655.1">
    <property type="nucleotide sequence ID" value="XM_013381201.1"/>
</dbReference>
<dbReference type="SUPFAM" id="SSF48371">
    <property type="entry name" value="ARM repeat"/>
    <property type="match status" value="1"/>
</dbReference>
<dbReference type="VEuPathDB" id="MicrosporidiaDB:DI09_82p80"/>
<dbReference type="GO" id="GO:0006886">
    <property type="term" value="P:intracellular protein transport"/>
    <property type="evidence" value="ECO:0007669"/>
    <property type="project" value="InterPro"/>
</dbReference>
<dbReference type="InterPro" id="IPR050840">
    <property type="entry name" value="Adaptor_Complx_Large_Subunit"/>
</dbReference>
<dbReference type="HOGENOM" id="CLU_894528_0_0_1"/>
<dbReference type="InterPro" id="IPR002553">
    <property type="entry name" value="Clathrin/coatomer_adapt-like_N"/>
</dbReference>
<evidence type="ECO:0000256" key="3">
    <source>
        <dbReference type="ARBA" id="ARBA00022927"/>
    </source>
</evidence>
<dbReference type="Pfam" id="PF01602">
    <property type="entry name" value="Adaptin_N"/>
    <property type="match status" value="1"/>
</dbReference>
<evidence type="ECO:0000256" key="4">
    <source>
        <dbReference type="ARBA" id="ARBA00023136"/>
    </source>
</evidence>
<keyword evidence="2" id="KW-0813">Transport</keyword>
<dbReference type="Proteomes" id="UP000029725">
    <property type="component" value="Unassembled WGS sequence"/>
</dbReference>
<proteinExistence type="predicted"/>
<protein>
    <submittedName>
        <fullName evidence="7">Subunit gamma-1 of AP-1 complex</fullName>
    </submittedName>
</protein>
<evidence type="ECO:0000313" key="7">
    <source>
        <dbReference type="EMBL" id="KGG50213.1"/>
    </source>
</evidence>
<gene>
    <name evidence="7" type="ORF">DI09_80p70</name>
    <name evidence="6" type="ORF">DI09_82p80</name>
</gene>
<dbReference type="InterPro" id="IPR011989">
    <property type="entry name" value="ARM-like"/>
</dbReference>
<dbReference type="RefSeq" id="XP_013236632.1">
    <property type="nucleotide sequence ID" value="XM_013381178.1"/>
</dbReference>
<name>A0A098VMC4_9MICR</name>
<dbReference type="EMBL" id="JMKJ01000591">
    <property type="protein sequence ID" value="KGG50213.1"/>
    <property type="molecule type" value="Genomic_DNA"/>
</dbReference>
<dbReference type="InterPro" id="IPR016024">
    <property type="entry name" value="ARM-type_fold"/>
</dbReference>
<evidence type="ECO:0000256" key="1">
    <source>
        <dbReference type="ARBA" id="ARBA00004308"/>
    </source>
</evidence>
<comment type="subcellular location">
    <subcellularLocation>
        <location evidence="1">Endomembrane system</location>
    </subcellularLocation>
</comment>
<evidence type="ECO:0000313" key="8">
    <source>
        <dbReference type="Proteomes" id="UP000029725"/>
    </source>
</evidence>
<evidence type="ECO:0000313" key="6">
    <source>
        <dbReference type="EMBL" id="KGG50189.1"/>
    </source>
</evidence>